<dbReference type="GO" id="GO:0005524">
    <property type="term" value="F:ATP binding"/>
    <property type="evidence" value="ECO:0007669"/>
    <property type="project" value="UniProtKB-KW"/>
</dbReference>
<keyword evidence="5 9" id="KW-0067">ATP-binding</keyword>
<dbReference type="AlphaFoldDB" id="A0A2H0V4R5"/>
<protein>
    <recommendedName>
        <fullName evidence="9">Phosphopantetheine adenylyltransferase</fullName>
        <ecNumber evidence="9">2.7.7.3</ecNumber>
    </recommendedName>
    <alternativeName>
        <fullName evidence="9">Dephospho-CoA pyrophosphorylase</fullName>
    </alternativeName>
    <alternativeName>
        <fullName evidence="9">Pantetheine-phosphate adenylyltransferase</fullName>
        <shortName evidence="9">PPAT</shortName>
    </alternativeName>
</protein>
<dbReference type="EC" id="2.7.7.3" evidence="9"/>
<evidence type="ECO:0000256" key="8">
    <source>
        <dbReference type="ARBA" id="ARBA00029346"/>
    </source>
</evidence>
<feature type="binding site" evidence="9">
    <location>
        <position position="21"/>
    </location>
    <ligand>
        <name>ATP</name>
        <dbReference type="ChEBI" id="CHEBI:30616"/>
    </ligand>
</feature>
<comment type="similarity">
    <text evidence="9">Belongs to the bacterial CoaD family.</text>
</comment>
<dbReference type="InterPro" id="IPR001980">
    <property type="entry name" value="PPAT"/>
</dbReference>
<dbReference type="InterPro" id="IPR014729">
    <property type="entry name" value="Rossmann-like_a/b/a_fold"/>
</dbReference>
<name>A0A2H0V4R5_9BACT</name>
<evidence type="ECO:0000256" key="4">
    <source>
        <dbReference type="ARBA" id="ARBA00022741"/>
    </source>
</evidence>
<feature type="binding site" evidence="9">
    <location>
        <position position="45"/>
    </location>
    <ligand>
        <name>substrate</name>
    </ligand>
</feature>
<comment type="caution">
    <text evidence="9">Lacks conserved residue(s) required for the propagation of feature annotation.</text>
</comment>
<feature type="binding site" evidence="9">
    <location>
        <position position="98"/>
    </location>
    <ligand>
        <name>substrate</name>
    </ligand>
</feature>
<evidence type="ECO:0000256" key="3">
    <source>
        <dbReference type="ARBA" id="ARBA00022695"/>
    </source>
</evidence>
<evidence type="ECO:0000259" key="10">
    <source>
        <dbReference type="Pfam" id="PF01467"/>
    </source>
</evidence>
<dbReference type="HAMAP" id="MF_00151">
    <property type="entry name" value="PPAT_bact"/>
    <property type="match status" value="1"/>
</dbReference>
<feature type="binding site" evidence="9">
    <location>
        <position position="13"/>
    </location>
    <ligand>
        <name>substrate</name>
    </ligand>
</feature>
<feature type="site" description="Transition state stabilizer" evidence="9">
    <location>
        <position position="21"/>
    </location>
</feature>
<dbReference type="Proteomes" id="UP000229901">
    <property type="component" value="Unassembled WGS sequence"/>
</dbReference>
<feature type="domain" description="Cytidyltransferase-like" evidence="10">
    <location>
        <begin position="15"/>
        <end position="113"/>
    </location>
</feature>
<dbReference type="PANTHER" id="PTHR21342:SF1">
    <property type="entry name" value="PHOSPHOPANTETHEINE ADENYLYLTRANSFERASE"/>
    <property type="match status" value="1"/>
</dbReference>
<keyword evidence="2 9" id="KW-0808">Transferase</keyword>
<reference evidence="12" key="1">
    <citation type="submission" date="2017-09" db="EMBL/GenBank/DDBJ databases">
        <title>Depth-based differentiation of microbial function through sediment-hosted aquifers and enrichment of novel symbionts in the deep terrestrial subsurface.</title>
        <authorList>
            <person name="Probst A.J."/>
            <person name="Ladd B."/>
            <person name="Jarett J.K."/>
            <person name="Geller-Mcgrath D.E."/>
            <person name="Sieber C.M.K."/>
            <person name="Emerson J.B."/>
            <person name="Anantharaman K."/>
            <person name="Thomas B.C."/>
            <person name="Malmstrom R."/>
            <person name="Stieglmeier M."/>
            <person name="Klingl A."/>
            <person name="Woyke T."/>
            <person name="Ryan C.M."/>
            <person name="Banfield J.F."/>
        </authorList>
    </citation>
    <scope>NUCLEOTIDE SEQUENCE [LARGE SCALE GENOMIC DNA]</scope>
</reference>
<dbReference type="UniPathway" id="UPA00241">
    <property type="reaction ID" value="UER00355"/>
</dbReference>
<dbReference type="PANTHER" id="PTHR21342">
    <property type="entry name" value="PHOSPHOPANTETHEINE ADENYLYLTRANSFERASE"/>
    <property type="match status" value="1"/>
</dbReference>
<proteinExistence type="inferred from homology"/>
<feature type="binding site" evidence="9">
    <location>
        <begin position="136"/>
        <end position="142"/>
    </location>
    <ligand>
        <name>ATP</name>
        <dbReference type="ChEBI" id="CHEBI:30616"/>
    </ligand>
</feature>
<evidence type="ECO:0000256" key="9">
    <source>
        <dbReference type="HAMAP-Rule" id="MF_00151"/>
    </source>
</evidence>
<evidence type="ECO:0000256" key="2">
    <source>
        <dbReference type="ARBA" id="ARBA00022679"/>
    </source>
</evidence>
<dbReference type="GO" id="GO:0005737">
    <property type="term" value="C:cytoplasm"/>
    <property type="evidence" value="ECO:0007669"/>
    <property type="project" value="UniProtKB-SubCell"/>
</dbReference>
<comment type="pathway">
    <text evidence="9">Cofactor biosynthesis; coenzyme A biosynthesis; CoA from (R)-pantothenate: step 4/5.</text>
</comment>
<feature type="binding site" evidence="9">
    <location>
        <begin position="99"/>
        <end position="101"/>
    </location>
    <ligand>
        <name>ATP</name>
        <dbReference type="ChEBI" id="CHEBI:30616"/>
    </ligand>
</feature>
<evidence type="ECO:0000256" key="1">
    <source>
        <dbReference type="ARBA" id="ARBA00022490"/>
    </source>
</evidence>
<evidence type="ECO:0000313" key="12">
    <source>
        <dbReference type="Proteomes" id="UP000229901"/>
    </source>
</evidence>
<gene>
    <name evidence="9" type="primary">coaD</name>
    <name evidence="11" type="ORF">COT97_03290</name>
</gene>
<organism evidence="11 12">
    <name type="scientific">Candidatus Falkowbacteria bacterium CG10_big_fil_rev_8_21_14_0_10_39_11</name>
    <dbReference type="NCBI Taxonomy" id="1974565"/>
    <lineage>
        <taxon>Bacteria</taxon>
        <taxon>Candidatus Falkowiibacteriota</taxon>
    </lineage>
</organism>
<keyword evidence="6 9" id="KW-0460">Magnesium</keyword>
<comment type="catalytic activity">
    <reaction evidence="8 9">
        <text>(R)-4'-phosphopantetheine + ATP + H(+) = 3'-dephospho-CoA + diphosphate</text>
        <dbReference type="Rhea" id="RHEA:19801"/>
        <dbReference type="ChEBI" id="CHEBI:15378"/>
        <dbReference type="ChEBI" id="CHEBI:30616"/>
        <dbReference type="ChEBI" id="CHEBI:33019"/>
        <dbReference type="ChEBI" id="CHEBI:57328"/>
        <dbReference type="ChEBI" id="CHEBI:61723"/>
        <dbReference type="EC" id="2.7.7.3"/>
    </reaction>
</comment>
<dbReference type="GO" id="GO:0015937">
    <property type="term" value="P:coenzyme A biosynthetic process"/>
    <property type="evidence" value="ECO:0007669"/>
    <property type="project" value="UniProtKB-UniRule"/>
</dbReference>
<keyword evidence="7 9" id="KW-0173">Coenzyme A biosynthesis</keyword>
<evidence type="ECO:0000256" key="6">
    <source>
        <dbReference type="ARBA" id="ARBA00022842"/>
    </source>
</evidence>
<dbReference type="GO" id="GO:0004595">
    <property type="term" value="F:pantetheine-phosphate adenylyltransferase activity"/>
    <property type="evidence" value="ECO:0007669"/>
    <property type="project" value="UniProtKB-UniRule"/>
</dbReference>
<comment type="cofactor">
    <cofactor evidence="9">
        <name>Mg(2+)</name>
        <dbReference type="ChEBI" id="CHEBI:18420"/>
    </cofactor>
</comment>
<evidence type="ECO:0000256" key="5">
    <source>
        <dbReference type="ARBA" id="ARBA00022840"/>
    </source>
</evidence>
<dbReference type="SUPFAM" id="SSF52374">
    <property type="entry name" value="Nucleotidylyl transferase"/>
    <property type="match status" value="1"/>
</dbReference>
<evidence type="ECO:0000256" key="7">
    <source>
        <dbReference type="ARBA" id="ARBA00022993"/>
    </source>
</evidence>
<keyword evidence="3 9" id="KW-0548">Nucleotidyltransferase</keyword>
<keyword evidence="1 9" id="KW-0963">Cytoplasm</keyword>
<comment type="caution">
    <text evidence="11">The sequence shown here is derived from an EMBL/GenBank/DDBJ whole genome shotgun (WGS) entry which is preliminary data.</text>
</comment>
<accession>A0A2H0V4R5</accession>
<dbReference type="PRINTS" id="PR01020">
    <property type="entry name" value="LPSBIOSNTHSS"/>
</dbReference>
<dbReference type="Gene3D" id="3.40.50.620">
    <property type="entry name" value="HUPs"/>
    <property type="match status" value="1"/>
</dbReference>
<comment type="subcellular location">
    <subcellularLocation>
        <location evidence="9">Cytoplasm</location>
    </subcellularLocation>
</comment>
<comment type="function">
    <text evidence="9">Reversibly transfers an adenylyl group from ATP to 4'-phosphopantetheine, yielding dephospho-CoA (dPCoA) and pyrophosphate.</text>
</comment>
<dbReference type="Pfam" id="PF01467">
    <property type="entry name" value="CTP_transf_like"/>
    <property type="match status" value="1"/>
</dbReference>
<feature type="binding site" evidence="9">
    <location>
        <position position="109"/>
    </location>
    <ligand>
        <name>ATP</name>
        <dbReference type="ChEBI" id="CHEBI:30616"/>
    </ligand>
</feature>
<evidence type="ECO:0000313" key="11">
    <source>
        <dbReference type="EMBL" id="PIR94084.1"/>
    </source>
</evidence>
<dbReference type="InterPro" id="IPR027417">
    <property type="entry name" value="P-loop_NTPase"/>
</dbReference>
<dbReference type="EMBL" id="PFAP01000020">
    <property type="protein sequence ID" value="PIR94084.1"/>
    <property type="molecule type" value="Genomic_DNA"/>
</dbReference>
<feature type="binding site" evidence="9">
    <location>
        <position position="84"/>
    </location>
    <ligand>
        <name>substrate</name>
    </ligand>
</feature>
<dbReference type="Gene3D" id="3.40.50.300">
    <property type="entry name" value="P-loop containing nucleotide triphosphate hydrolases"/>
    <property type="match status" value="1"/>
</dbReference>
<dbReference type="InterPro" id="IPR004821">
    <property type="entry name" value="Cyt_trans-like"/>
</dbReference>
<dbReference type="NCBIfam" id="TIGR00125">
    <property type="entry name" value="cyt_tran_rel"/>
    <property type="match status" value="1"/>
</dbReference>
<dbReference type="SUPFAM" id="SSF52540">
    <property type="entry name" value="P-loop containing nucleoside triphosphate hydrolases"/>
    <property type="match status" value="1"/>
</dbReference>
<keyword evidence="4 9" id="KW-0547">Nucleotide-binding</keyword>
<comment type="subunit">
    <text evidence="9">Homohexamer.</text>
</comment>
<sequence>MNKQYKCGLLPLSGDPVTFGHLDIIERSASECDQLVVAILDSAGKSGTYLFDEDERKVHIERAVKEFCTINDCKISVIFSNEEVTDLFLTFNCDALFRGVRDNFDLEYETTQLKYHDLVLPGIAAKTVMLKANPDLKHVQSTVARNFAVQHLDATSMVPMFVQARMWRVIYKQKMIGVTGAPGVGKTHLVRVALDVIRKNGLPAHYIDLDELATEMLKEENPGIEALKNCLAEYQGKVLTESVRKKFVSFLYREYRKALYGKNGIVLVESTLLAELELFHWVNNNVVLITCDAASPTERMNEVKLVKHFSPTEKLARCQAMAAKDKYGLVFKFENNKNTFDPGLGGIIVAKAKGGGI</sequence>